<feature type="compositionally biased region" description="Polar residues" evidence="11">
    <location>
        <begin position="529"/>
        <end position="539"/>
    </location>
</feature>
<dbReference type="CDD" id="cd12195">
    <property type="entry name" value="CIPK_C"/>
    <property type="match status" value="1"/>
</dbReference>
<keyword evidence="5 10" id="KW-0547">Nucleotide-binding</keyword>
<evidence type="ECO:0000256" key="8">
    <source>
        <dbReference type="ARBA" id="ARBA00047899"/>
    </source>
</evidence>
<dbReference type="EMBL" id="JALJOT010000001">
    <property type="protein sequence ID" value="KAK9918485.1"/>
    <property type="molecule type" value="Genomic_DNA"/>
</dbReference>
<evidence type="ECO:0000313" key="13">
    <source>
        <dbReference type="EMBL" id="KAK9918485.1"/>
    </source>
</evidence>
<name>A0ABR2Z3D4_9CHLO</name>
<dbReference type="PROSITE" id="PS50011">
    <property type="entry name" value="PROTEIN_KINASE_DOM"/>
    <property type="match status" value="1"/>
</dbReference>
<dbReference type="Proteomes" id="UP001491310">
    <property type="component" value="Unassembled WGS sequence"/>
</dbReference>
<reference evidence="13 14" key="1">
    <citation type="journal article" date="2024" name="Nat. Commun.">
        <title>Phylogenomics reveals the evolutionary origins of lichenization in chlorophyte algae.</title>
        <authorList>
            <person name="Puginier C."/>
            <person name="Libourel C."/>
            <person name="Otte J."/>
            <person name="Skaloud P."/>
            <person name="Haon M."/>
            <person name="Grisel S."/>
            <person name="Petersen M."/>
            <person name="Berrin J.G."/>
            <person name="Delaux P.M."/>
            <person name="Dal Grande F."/>
            <person name="Keller J."/>
        </authorList>
    </citation>
    <scope>NUCLEOTIDE SEQUENCE [LARGE SCALE GENOMIC DNA]</scope>
    <source>
        <strain evidence="13 14">SAG 216-7</strain>
    </source>
</reference>
<feature type="region of interest" description="Disordered" evidence="11">
    <location>
        <begin position="513"/>
        <end position="602"/>
    </location>
</feature>
<keyword evidence="6" id="KW-0418">Kinase</keyword>
<dbReference type="Gene3D" id="3.30.310.80">
    <property type="entry name" value="Kinase associated domain 1, KA1"/>
    <property type="match status" value="1"/>
</dbReference>
<keyword evidence="7 10" id="KW-0067">ATP-binding</keyword>
<dbReference type="CDD" id="cd14003">
    <property type="entry name" value="STKc_AMPK-like"/>
    <property type="match status" value="1"/>
</dbReference>
<evidence type="ECO:0000313" key="14">
    <source>
        <dbReference type="Proteomes" id="UP001491310"/>
    </source>
</evidence>
<evidence type="ECO:0000256" key="4">
    <source>
        <dbReference type="ARBA" id="ARBA00022679"/>
    </source>
</evidence>
<keyword evidence="3" id="KW-0723">Serine/threonine-protein kinase</keyword>
<dbReference type="InterPro" id="IPR000719">
    <property type="entry name" value="Prot_kinase_dom"/>
</dbReference>
<evidence type="ECO:0000256" key="6">
    <source>
        <dbReference type="ARBA" id="ARBA00022777"/>
    </source>
</evidence>
<dbReference type="InterPro" id="IPR004041">
    <property type="entry name" value="NAF_dom"/>
</dbReference>
<feature type="domain" description="Protein kinase" evidence="12">
    <location>
        <begin position="13"/>
        <end position="268"/>
    </location>
</feature>
<comment type="catalytic activity">
    <reaction evidence="9">
        <text>L-seryl-[protein] + ATP = O-phospho-L-seryl-[protein] + ADP + H(+)</text>
        <dbReference type="Rhea" id="RHEA:17989"/>
        <dbReference type="Rhea" id="RHEA-COMP:9863"/>
        <dbReference type="Rhea" id="RHEA-COMP:11604"/>
        <dbReference type="ChEBI" id="CHEBI:15378"/>
        <dbReference type="ChEBI" id="CHEBI:29999"/>
        <dbReference type="ChEBI" id="CHEBI:30616"/>
        <dbReference type="ChEBI" id="CHEBI:83421"/>
        <dbReference type="ChEBI" id="CHEBI:456216"/>
        <dbReference type="EC" id="2.7.11.1"/>
    </reaction>
</comment>
<comment type="similarity">
    <text evidence="1">Belongs to the protein kinase superfamily. CAMK Ser/Thr protein kinase family. SNF1 subfamily.</text>
</comment>
<protein>
    <recommendedName>
        <fullName evidence="2">non-specific serine/threonine protein kinase</fullName>
        <ecNumber evidence="2">2.7.11.1</ecNumber>
    </recommendedName>
</protein>
<evidence type="ECO:0000256" key="10">
    <source>
        <dbReference type="PROSITE-ProRule" id="PRU10141"/>
    </source>
</evidence>
<evidence type="ECO:0000259" key="12">
    <source>
        <dbReference type="PROSITE" id="PS50011"/>
    </source>
</evidence>
<evidence type="ECO:0000256" key="5">
    <source>
        <dbReference type="ARBA" id="ARBA00022741"/>
    </source>
</evidence>
<dbReference type="InterPro" id="IPR011009">
    <property type="entry name" value="Kinase-like_dom_sf"/>
</dbReference>
<comment type="caution">
    <text evidence="13">The sequence shown here is derived from an EMBL/GenBank/DDBJ whole genome shotgun (WGS) entry which is preliminary data.</text>
</comment>
<dbReference type="Gene3D" id="1.10.510.10">
    <property type="entry name" value="Transferase(Phosphotransferase) domain 1"/>
    <property type="match status" value="1"/>
</dbReference>
<dbReference type="PROSITE" id="PS00107">
    <property type="entry name" value="PROTEIN_KINASE_ATP"/>
    <property type="match status" value="1"/>
</dbReference>
<feature type="region of interest" description="Disordered" evidence="11">
    <location>
        <begin position="278"/>
        <end position="313"/>
    </location>
</feature>
<feature type="binding site" evidence="10">
    <location>
        <position position="42"/>
    </location>
    <ligand>
        <name>ATP</name>
        <dbReference type="ChEBI" id="CHEBI:30616"/>
    </ligand>
</feature>
<dbReference type="SUPFAM" id="SSF56112">
    <property type="entry name" value="Protein kinase-like (PK-like)"/>
    <property type="match status" value="1"/>
</dbReference>
<sequence length="602" mass="66585">MMKELFRKRVGNYFLGRTLGEGTYAKVKYGQQVDTGEVVAIKVLDKDKLYREGMIDQIKREIAIMKDLHHPHIVDLKEVMASKDKIYMVMEFMPGGELFDKIVSEGPLEEDAARKVFQQMLDALDYCHKLGIYHRDLKPENVLLSINGEVKLSDFGLGALPESSLADGMLRTTCGTPNYVAPEVLARKGYAGGPADIWSLGVCLYVLTAGALPFDEPNLGALFSKISRADYHTPAWFSEELAHLLHAILNPNPKERPTIDQLRQHPWVHRDYVMAQPRDPVPKSGTDNDLFEPTVDPKALSKEESRKASMMRRRTSTLGEERWFMAPGSHMNAFQLINAALDISALFEARKDVISRATRFTSKAPPHKILERVEEAATKLGGTVKRRPESSRMRITMSGRRGPVEMTVEVMSILRGVYLVDASKVTGDSVDFYNAYAQITDIIKPLITADALRRPEEGASKDGGFPANVFSMTLSERMKLSKGMKRIPPAAYTMSAADRRGFAKLLGKAIKRPSSTSDIPVPEEDEKPATSQFPPTYNDPSVPPAFARTSNSSAVAHPIEPPVMTAQPPAVTPLKASMPDLVDGRTNGAAGIQEYSIPEAKS</sequence>
<keyword evidence="14" id="KW-1185">Reference proteome</keyword>
<dbReference type="InterPro" id="IPR017441">
    <property type="entry name" value="Protein_kinase_ATP_BS"/>
</dbReference>
<gene>
    <name evidence="13" type="ORF">WJX75_004422</name>
</gene>
<dbReference type="SMART" id="SM00220">
    <property type="entry name" value="S_TKc"/>
    <property type="match status" value="1"/>
</dbReference>
<evidence type="ECO:0000256" key="3">
    <source>
        <dbReference type="ARBA" id="ARBA00022527"/>
    </source>
</evidence>
<accession>A0ABR2Z3D4</accession>
<keyword evidence="4" id="KW-0808">Transferase</keyword>
<dbReference type="PANTHER" id="PTHR43895">
    <property type="entry name" value="CALCIUM/CALMODULIN-DEPENDENT PROTEIN KINASE KINASE-RELATED"/>
    <property type="match status" value="1"/>
</dbReference>
<dbReference type="InterPro" id="IPR008271">
    <property type="entry name" value="Ser/Thr_kinase_AS"/>
</dbReference>
<evidence type="ECO:0000256" key="1">
    <source>
        <dbReference type="ARBA" id="ARBA00006234"/>
    </source>
</evidence>
<organism evidence="13 14">
    <name type="scientific">Coccomyxa subellipsoidea</name>
    <dbReference type="NCBI Taxonomy" id="248742"/>
    <lineage>
        <taxon>Eukaryota</taxon>
        <taxon>Viridiplantae</taxon>
        <taxon>Chlorophyta</taxon>
        <taxon>core chlorophytes</taxon>
        <taxon>Trebouxiophyceae</taxon>
        <taxon>Trebouxiophyceae incertae sedis</taxon>
        <taxon>Coccomyxaceae</taxon>
        <taxon>Coccomyxa</taxon>
    </lineage>
</organism>
<dbReference type="PROSITE" id="PS00108">
    <property type="entry name" value="PROTEIN_KINASE_ST"/>
    <property type="match status" value="1"/>
</dbReference>
<evidence type="ECO:0000256" key="11">
    <source>
        <dbReference type="SAM" id="MobiDB-lite"/>
    </source>
</evidence>
<dbReference type="Pfam" id="PF00069">
    <property type="entry name" value="Pkinase"/>
    <property type="match status" value="1"/>
</dbReference>
<evidence type="ECO:0000256" key="7">
    <source>
        <dbReference type="ARBA" id="ARBA00022840"/>
    </source>
</evidence>
<comment type="catalytic activity">
    <reaction evidence="8">
        <text>L-threonyl-[protein] + ATP = O-phospho-L-threonyl-[protein] + ADP + H(+)</text>
        <dbReference type="Rhea" id="RHEA:46608"/>
        <dbReference type="Rhea" id="RHEA-COMP:11060"/>
        <dbReference type="Rhea" id="RHEA-COMP:11605"/>
        <dbReference type="ChEBI" id="CHEBI:15378"/>
        <dbReference type="ChEBI" id="CHEBI:30013"/>
        <dbReference type="ChEBI" id="CHEBI:30616"/>
        <dbReference type="ChEBI" id="CHEBI:61977"/>
        <dbReference type="ChEBI" id="CHEBI:456216"/>
        <dbReference type="EC" id="2.7.11.1"/>
    </reaction>
</comment>
<dbReference type="Pfam" id="PF03822">
    <property type="entry name" value="NAF"/>
    <property type="match status" value="1"/>
</dbReference>
<evidence type="ECO:0000256" key="2">
    <source>
        <dbReference type="ARBA" id="ARBA00012513"/>
    </source>
</evidence>
<proteinExistence type="inferred from homology"/>
<dbReference type="EC" id="2.7.11.1" evidence="2"/>
<dbReference type="PANTHER" id="PTHR43895:SF32">
    <property type="entry name" value="SERINE_THREONINE-PROTEIN KINASE CHK1"/>
    <property type="match status" value="1"/>
</dbReference>
<evidence type="ECO:0000256" key="9">
    <source>
        <dbReference type="ARBA" id="ARBA00048679"/>
    </source>
</evidence>